<organism evidence="2 3">
    <name type="scientific">Paraphaeosphaeria sporulosa</name>
    <dbReference type="NCBI Taxonomy" id="1460663"/>
    <lineage>
        <taxon>Eukaryota</taxon>
        <taxon>Fungi</taxon>
        <taxon>Dikarya</taxon>
        <taxon>Ascomycota</taxon>
        <taxon>Pezizomycotina</taxon>
        <taxon>Dothideomycetes</taxon>
        <taxon>Pleosporomycetidae</taxon>
        <taxon>Pleosporales</taxon>
        <taxon>Massarineae</taxon>
        <taxon>Didymosphaeriaceae</taxon>
        <taxon>Paraphaeosphaeria</taxon>
    </lineage>
</organism>
<dbReference type="SUPFAM" id="SSF55811">
    <property type="entry name" value="Nudix"/>
    <property type="match status" value="1"/>
</dbReference>
<dbReference type="PROSITE" id="PS51462">
    <property type="entry name" value="NUDIX"/>
    <property type="match status" value="1"/>
</dbReference>
<gene>
    <name evidence="2" type="ORF">CC84DRAFT_1107853</name>
</gene>
<evidence type="ECO:0000313" key="3">
    <source>
        <dbReference type="Proteomes" id="UP000077069"/>
    </source>
</evidence>
<dbReference type="RefSeq" id="XP_018042303.1">
    <property type="nucleotide sequence ID" value="XM_018175183.1"/>
</dbReference>
<feature type="domain" description="Nudix hydrolase" evidence="1">
    <location>
        <begin position="141"/>
        <end position="289"/>
    </location>
</feature>
<dbReference type="InParanoid" id="A0A177CY11"/>
<dbReference type="InterPro" id="IPR015797">
    <property type="entry name" value="NUDIX_hydrolase-like_dom_sf"/>
</dbReference>
<dbReference type="OrthoDB" id="10261522at2759"/>
<evidence type="ECO:0000313" key="2">
    <source>
        <dbReference type="EMBL" id="OAG11938.1"/>
    </source>
</evidence>
<sequence>MAAEPPYLELLKAVDSFPHIDISKTPYNEDERSSFYQLLLPNDPRSHGYIHPSVIQKLEWTASFQVKHTVPRTVQLLDDSDGKDTAAACSRAFYEVLEKAVNSKTYPFLKTMQWENYRIVGARYPKVQILRSAARLFGICSRGAHMTAYVRTNDGMKIWVGRRAAHLFTFPGKLDTTVAGGVRAEESPFECIVHEAAEEASIPVEFVRANAKACGAITYVAKSSDAYGDGSNLMTPVILYNYDIELPETIVPRPQDDEVEDFYLWDLEQIKKAMINREFKTNCAAVMIDFFVRHGIITEENEKDYLEILTRLHRKLPVATSAFES</sequence>
<dbReference type="AlphaFoldDB" id="A0A177CY11"/>
<dbReference type="EMBL" id="KV441548">
    <property type="protein sequence ID" value="OAG11938.1"/>
    <property type="molecule type" value="Genomic_DNA"/>
</dbReference>
<name>A0A177CY11_9PLEO</name>
<dbReference type="InterPro" id="IPR000086">
    <property type="entry name" value="NUDIX_hydrolase_dom"/>
</dbReference>
<dbReference type="FunFam" id="3.90.79.10:FF:000019">
    <property type="entry name" value="Thiamin pyrophosphokinase, putative"/>
    <property type="match status" value="1"/>
</dbReference>
<dbReference type="PANTHER" id="PTHR13622">
    <property type="entry name" value="THIAMIN PYROPHOSPHOKINASE"/>
    <property type="match status" value="1"/>
</dbReference>
<reference evidence="2 3" key="1">
    <citation type="submission" date="2016-05" db="EMBL/GenBank/DDBJ databases">
        <title>Comparative analysis of secretome profiles of manganese(II)-oxidizing ascomycete fungi.</title>
        <authorList>
            <consortium name="DOE Joint Genome Institute"/>
            <person name="Zeiner C.A."/>
            <person name="Purvine S.O."/>
            <person name="Zink E.M."/>
            <person name="Wu S."/>
            <person name="Pasa-Tolic L."/>
            <person name="Chaput D.L."/>
            <person name="Haridas S."/>
            <person name="Grigoriev I.V."/>
            <person name="Santelli C.M."/>
            <person name="Hansel C.M."/>
        </authorList>
    </citation>
    <scope>NUCLEOTIDE SEQUENCE [LARGE SCALE GENOMIC DNA]</scope>
    <source>
        <strain evidence="2 3">AP3s5-JAC2a</strain>
    </source>
</reference>
<dbReference type="STRING" id="1460663.A0A177CY11"/>
<dbReference type="PANTHER" id="PTHR13622:SF8">
    <property type="entry name" value="THIAMIN PYROPHOSPHOKINASE 1"/>
    <property type="match status" value="1"/>
</dbReference>
<dbReference type="Proteomes" id="UP000077069">
    <property type="component" value="Unassembled WGS sequence"/>
</dbReference>
<keyword evidence="3" id="KW-1185">Reference proteome</keyword>
<dbReference type="CDD" id="cd03676">
    <property type="entry name" value="NUDIX_Tnr3_like"/>
    <property type="match status" value="1"/>
</dbReference>
<proteinExistence type="predicted"/>
<dbReference type="FunCoup" id="A0A177CY11">
    <property type="interactions" value="59"/>
</dbReference>
<evidence type="ECO:0000259" key="1">
    <source>
        <dbReference type="PROSITE" id="PS51462"/>
    </source>
</evidence>
<dbReference type="GeneID" id="28758669"/>
<protein>
    <recommendedName>
        <fullName evidence="1">Nudix hydrolase domain-containing protein</fullName>
    </recommendedName>
</protein>
<dbReference type="Gene3D" id="3.90.79.10">
    <property type="entry name" value="Nucleoside Triphosphate Pyrophosphohydrolase"/>
    <property type="match status" value="1"/>
</dbReference>
<accession>A0A177CY11</accession>
<dbReference type="GO" id="GO:0044715">
    <property type="term" value="F:8-oxo-dGDP phosphatase activity"/>
    <property type="evidence" value="ECO:0007669"/>
    <property type="project" value="UniProtKB-ARBA"/>
</dbReference>
<dbReference type="Pfam" id="PF00293">
    <property type="entry name" value="NUDIX"/>
    <property type="match status" value="1"/>
</dbReference>